<organism evidence="2 3">
    <name type="scientific">Bionectria ochroleuca</name>
    <name type="common">Gliocladium roseum</name>
    <dbReference type="NCBI Taxonomy" id="29856"/>
    <lineage>
        <taxon>Eukaryota</taxon>
        <taxon>Fungi</taxon>
        <taxon>Dikarya</taxon>
        <taxon>Ascomycota</taxon>
        <taxon>Pezizomycotina</taxon>
        <taxon>Sordariomycetes</taxon>
        <taxon>Hypocreomycetidae</taxon>
        <taxon>Hypocreales</taxon>
        <taxon>Bionectriaceae</taxon>
        <taxon>Clonostachys</taxon>
    </lineage>
</organism>
<proteinExistence type="predicted"/>
<feature type="compositionally biased region" description="Basic and acidic residues" evidence="1">
    <location>
        <begin position="288"/>
        <end position="317"/>
    </location>
</feature>
<dbReference type="Proteomes" id="UP000766486">
    <property type="component" value="Unassembled WGS sequence"/>
</dbReference>
<accession>A0ABY6U7H7</accession>
<comment type="caution">
    <text evidence="2">The sequence shown here is derived from an EMBL/GenBank/DDBJ whole genome shotgun (WGS) entry which is preliminary data.</text>
</comment>
<gene>
    <name evidence="2" type="ORF">CLO192961_LOCUS200308</name>
</gene>
<reference evidence="2 3" key="1">
    <citation type="submission" date="2019-06" db="EMBL/GenBank/DDBJ databases">
        <authorList>
            <person name="Broberg M."/>
        </authorList>
    </citation>
    <scope>NUCLEOTIDE SEQUENCE [LARGE SCALE GENOMIC DNA]</scope>
</reference>
<evidence type="ECO:0000313" key="3">
    <source>
        <dbReference type="Proteomes" id="UP000766486"/>
    </source>
</evidence>
<keyword evidence="3" id="KW-1185">Reference proteome</keyword>
<feature type="region of interest" description="Disordered" evidence="1">
    <location>
        <begin position="288"/>
        <end position="324"/>
    </location>
</feature>
<evidence type="ECO:0000256" key="1">
    <source>
        <dbReference type="SAM" id="MobiDB-lite"/>
    </source>
</evidence>
<protein>
    <recommendedName>
        <fullName evidence="4">HNH nuclease domain-containing protein</fullName>
    </recommendedName>
</protein>
<sequence length="324" mass="37118">MASTSSQNRSLSINQVIRQNPRDQLFVQPLKWTHEHLSHLDISFLEPKELHPLDQLHRGSKLNDIVKDEEHEEFRDLTDWVESLLKKADNLLLYEQDLYLNFHNRKQELNCMFCFEPGENIPLAATVDHETIVKERQWTVESKLKTKSTTTSIEIGKSKSALKMKKITPDDSSRDPVVAATLIALAQAQQRAMVVASRPHTEEVDVDPEVLKPFATDGRKYEVRLLVGFRNDLRFMLYKAVISSAFLAKFNDLDYAPPTPTSMEIEISDIPFRPHISLHRRIFNELLPDREGTGGDSDERSTVDSETPSEYKYRVSKDSNGPST</sequence>
<evidence type="ECO:0008006" key="4">
    <source>
        <dbReference type="Google" id="ProtNLM"/>
    </source>
</evidence>
<dbReference type="EMBL" id="CABFNS010000761">
    <property type="protein sequence ID" value="VUC27055.1"/>
    <property type="molecule type" value="Genomic_DNA"/>
</dbReference>
<name>A0ABY6U7H7_BIOOC</name>
<evidence type="ECO:0000313" key="2">
    <source>
        <dbReference type="EMBL" id="VUC27055.1"/>
    </source>
</evidence>